<dbReference type="PROSITE" id="PS51194">
    <property type="entry name" value="HELICASE_CTER"/>
    <property type="match status" value="1"/>
</dbReference>
<dbReference type="Gene3D" id="1.10.3380.30">
    <property type="match status" value="1"/>
</dbReference>
<dbReference type="InterPro" id="IPR011545">
    <property type="entry name" value="DEAD/DEAH_box_helicase_dom"/>
</dbReference>
<dbReference type="InterPro" id="IPR001650">
    <property type="entry name" value="Helicase_C-like"/>
</dbReference>
<dbReference type="SUPFAM" id="SSF46785">
    <property type="entry name" value="Winged helix' DNA-binding domain"/>
    <property type="match status" value="1"/>
</dbReference>
<gene>
    <name evidence="7" type="ORF">RZN05_19720</name>
</gene>
<dbReference type="SUPFAM" id="SSF158702">
    <property type="entry name" value="Sec63 N-terminal domain-like"/>
    <property type="match status" value="1"/>
</dbReference>
<keyword evidence="4" id="KW-0067">ATP-binding</keyword>
<dbReference type="InterPro" id="IPR050474">
    <property type="entry name" value="Hel308_SKI2-like"/>
</dbReference>
<dbReference type="EMBL" id="JAWJEJ010000002">
    <property type="protein sequence ID" value="MDV3459235.1"/>
    <property type="molecule type" value="Genomic_DNA"/>
</dbReference>
<dbReference type="InterPro" id="IPR036390">
    <property type="entry name" value="WH_DNA-bd_sf"/>
</dbReference>
<dbReference type="Gene3D" id="3.40.50.300">
    <property type="entry name" value="P-loop containing nucleotide triphosphate hydrolases"/>
    <property type="match status" value="2"/>
</dbReference>
<name>A0ABU3YCW5_9SPHN</name>
<feature type="domain" description="Helicase ATP-binding" evidence="5">
    <location>
        <begin position="36"/>
        <end position="197"/>
    </location>
</feature>
<dbReference type="InterPro" id="IPR014001">
    <property type="entry name" value="Helicase_ATP-bd"/>
</dbReference>
<proteinExistence type="predicted"/>
<accession>A0ABU3YCW5</accession>
<dbReference type="PROSITE" id="PS51192">
    <property type="entry name" value="HELICASE_ATP_BIND_1"/>
    <property type="match status" value="1"/>
</dbReference>
<comment type="caution">
    <text evidence="7">The sequence shown here is derived from an EMBL/GenBank/DDBJ whole genome shotgun (WGS) entry which is preliminary data.</text>
</comment>
<dbReference type="InterPro" id="IPR027417">
    <property type="entry name" value="P-loop_NTPase"/>
</dbReference>
<dbReference type="PANTHER" id="PTHR47961:SF1">
    <property type="entry name" value="ATP-DEPENDENT HELICASE MJ1401-RELATED"/>
    <property type="match status" value="1"/>
</dbReference>
<sequence length="911" mass="99356">MNIDSVSAPGWTAALAAQIRSWGIRDFTGIQTQAIEAGVADGRSMIACAPTSSGKTLVGEIAILAGLERGHRCLYLVSHRALADQKYADFVARLGSEVSIGLSTGDRDEGEAAARLTIATYEKALALLLSGQLDVTASVIVADELQIIGEPGRGPNIETLCTILKRQGMAQIVGLTATVGNAGELAEWLGCALVGCQDRDVDLIQQVWSGGTAYEVRFGQEDALDCLEGEHIPQDPVEVARKLIALGRGPVLIFTESRNEAMELAARFAIGRQQTVRGIELAEQIALFSEPTEASEQLQDLARREVAFHSADLTAQERQVLEQGFATSAFCACFATSTLAAGVNFPFRSVVFAKLTYAYGEREGTMLTRADYRNMSGRAGRLGLHPDGYAVLLPRTQIERSHAATIVRPENDNVVSRLVGLSMRRSVLALIAHGVVNTRPALVDFFRLSLLWHQIRERNPHKLDDVVAKAATATDWLIRAGFVDDDFDVLLATPVGRAVAQSGLLPLTAVGFLDMMCAHAADIDADFERYLTGLLHWVCTCAEFGSERPSRYLPWPSKGYVDSVGFLQAFPLLAAVDRNDRRANQGAHALALFAAGAPEREIRRKTNLPSGQLHRLAADIAWVLDGLRRIASVPELGYPQTLTNKLQMLARQIQWGIPVEALDILRVAQRENVPGFGRQRAVALLRQGIETFDQLLTAAKDKVQQAVGGEKRMSALLHAVASCIGFRQDKFREAHRQLAERLGVEALVERCNDALGTDYEDAVIALLTREPSWSIRQIDDGRQQNAPDLLLTLGVHALLIECKTTTKKPPLLAKEAAFAILQKALGYDKAMHRVTLGKPRFDEHSRKKAQAAEEVTLIEHEVFIEGVLRVLAGKVTPRQLVEWLIAPGLTELDRLGGPASYQILANDKSSS</sequence>
<dbReference type="Pfam" id="PF00271">
    <property type="entry name" value="Helicase_C"/>
    <property type="match status" value="1"/>
</dbReference>
<evidence type="ECO:0000259" key="6">
    <source>
        <dbReference type="PROSITE" id="PS51194"/>
    </source>
</evidence>
<protein>
    <submittedName>
        <fullName evidence="7">DEAD/DEAH box helicase</fullName>
    </submittedName>
</protein>
<keyword evidence="2" id="KW-0378">Hydrolase</keyword>
<keyword evidence="8" id="KW-1185">Reference proteome</keyword>
<organism evidence="7 8">
    <name type="scientific">Sphingomonas agrestis</name>
    <dbReference type="NCBI Taxonomy" id="3080540"/>
    <lineage>
        <taxon>Bacteria</taxon>
        <taxon>Pseudomonadati</taxon>
        <taxon>Pseudomonadota</taxon>
        <taxon>Alphaproteobacteria</taxon>
        <taxon>Sphingomonadales</taxon>
        <taxon>Sphingomonadaceae</taxon>
        <taxon>Sphingomonas</taxon>
    </lineage>
</organism>
<evidence type="ECO:0000256" key="2">
    <source>
        <dbReference type="ARBA" id="ARBA00022801"/>
    </source>
</evidence>
<evidence type="ECO:0000313" key="8">
    <source>
        <dbReference type="Proteomes" id="UP001273531"/>
    </source>
</evidence>
<evidence type="ECO:0000313" key="7">
    <source>
        <dbReference type="EMBL" id="MDV3459235.1"/>
    </source>
</evidence>
<reference evidence="7 8" key="1">
    <citation type="submission" date="2023-10" db="EMBL/GenBank/DDBJ databases">
        <title>Sphingomonas sp. HF-S4 16S ribosomal RNA gene Genome sequencing and assembly.</title>
        <authorList>
            <person name="Lee H."/>
        </authorList>
    </citation>
    <scope>NUCLEOTIDE SEQUENCE [LARGE SCALE GENOMIC DNA]</scope>
    <source>
        <strain evidence="7 8">HF-S4</strain>
    </source>
</reference>
<dbReference type="PANTHER" id="PTHR47961">
    <property type="entry name" value="DNA POLYMERASE THETA, PUTATIVE (AFU_ORTHOLOGUE AFUA_1G05260)-RELATED"/>
    <property type="match status" value="1"/>
</dbReference>
<keyword evidence="3 7" id="KW-0347">Helicase</keyword>
<keyword evidence="1" id="KW-0547">Nucleotide-binding</keyword>
<dbReference type="SMART" id="SM00490">
    <property type="entry name" value="HELICc"/>
    <property type="match status" value="1"/>
</dbReference>
<evidence type="ECO:0000256" key="3">
    <source>
        <dbReference type="ARBA" id="ARBA00022806"/>
    </source>
</evidence>
<dbReference type="SMART" id="SM00487">
    <property type="entry name" value="DEXDc"/>
    <property type="match status" value="1"/>
</dbReference>
<feature type="domain" description="Helicase C-terminal" evidence="6">
    <location>
        <begin position="238"/>
        <end position="422"/>
    </location>
</feature>
<evidence type="ECO:0000256" key="4">
    <source>
        <dbReference type="ARBA" id="ARBA00022840"/>
    </source>
</evidence>
<evidence type="ECO:0000259" key="5">
    <source>
        <dbReference type="PROSITE" id="PS51192"/>
    </source>
</evidence>
<dbReference type="Pfam" id="PF00270">
    <property type="entry name" value="DEAD"/>
    <property type="match status" value="1"/>
</dbReference>
<evidence type="ECO:0000256" key="1">
    <source>
        <dbReference type="ARBA" id="ARBA00022741"/>
    </source>
</evidence>
<dbReference type="RefSeq" id="WP_317228388.1">
    <property type="nucleotide sequence ID" value="NZ_JAWJEJ010000002.1"/>
</dbReference>
<dbReference type="GO" id="GO:0004386">
    <property type="term" value="F:helicase activity"/>
    <property type="evidence" value="ECO:0007669"/>
    <property type="project" value="UniProtKB-KW"/>
</dbReference>
<dbReference type="Proteomes" id="UP001273531">
    <property type="component" value="Unassembled WGS sequence"/>
</dbReference>
<dbReference type="SUPFAM" id="SSF52540">
    <property type="entry name" value="P-loop containing nucleoside triphosphate hydrolases"/>
    <property type="match status" value="1"/>
</dbReference>